<dbReference type="SUPFAM" id="SSF102114">
    <property type="entry name" value="Radical SAM enzymes"/>
    <property type="match status" value="1"/>
</dbReference>
<feature type="domain" description="Radical SAM core" evidence="5">
    <location>
        <begin position="160"/>
        <end position="318"/>
    </location>
</feature>
<dbReference type="GO" id="GO:0003824">
    <property type="term" value="F:catalytic activity"/>
    <property type="evidence" value="ECO:0007669"/>
    <property type="project" value="InterPro"/>
</dbReference>
<name>A0A7C2FXC3_9CREN</name>
<dbReference type="InterPro" id="IPR007197">
    <property type="entry name" value="rSAM"/>
</dbReference>
<evidence type="ECO:0000256" key="1">
    <source>
        <dbReference type="ARBA" id="ARBA00022691"/>
    </source>
</evidence>
<dbReference type="EMBL" id="DSJT01000004">
    <property type="protein sequence ID" value="HEF86945.1"/>
    <property type="molecule type" value="Genomic_DNA"/>
</dbReference>
<dbReference type="InterPro" id="IPR013785">
    <property type="entry name" value="Aldolase_TIM"/>
</dbReference>
<dbReference type="PANTHER" id="PTHR43075">
    <property type="entry name" value="FORMATE LYASE ACTIVATING ENZYME, PUTATIVE (AFU_ORTHOLOGUE AFUA_2G15630)-RELATED"/>
    <property type="match status" value="1"/>
</dbReference>
<comment type="caution">
    <text evidence="6">The sequence shown here is derived from an EMBL/GenBank/DDBJ whole genome shotgun (WGS) entry which is preliminary data.</text>
</comment>
<evidence type="ECO:0000256" key="3">
    <source>
        <dbReference type="ARBA" id="ARBA00023004"/>
    </source>
</evidence>
<dbReference type="CDD" id="cd01335">
    <property type="entry name" value="Radical_SAM"/>
    <property type="match status" value="1"/>
</dbReference>
<dbReference type="SFLD" id="SFLDG01099">
    <property type="entry name" value="Uncharacterised_Radical_SAM_Su"/>
    <property type="match status" value="1"/>
</dbReference>
<evidence type="ECO:0000259" key="5">
    <source>
        <dbReference type="Pfam" id="PF04055"/>
    </source>
</evidence>
<evidence type="ECO:0000256" key="2">
    <source>
        <dbReference type="ARBA" id="ARBA00022723"/>
    </source>
</evidence>
<gene>
    <name evidence="6" type="ORF">ENP55_01290</name>
</gene>
<dbReference type="AlphaFoldDB" id="A0A7C2FXC3"/>
<dbReference type="Pfam" id="PF04055">
    <property type="entry name" value="Radical_SAM"/>
    <property type="match status" value="1"/>
</dbReference>
<reference evidence="6" key="1">
    <citation type="journal article" date="2020" name="mSystems">
        <title>Genome- and Community-Level Interaction Insights into Carbon Utilization and Element Cycling Functions of Hydrothermarchaeota in Hydrothermal Sediment.</title>
        <authorList>
            <person name="Zhou Z."/>
            <person name="Liu Y."/>
            <person name="Xu W."/>
            <person name="Pan J."/>
            <person name="Luo Z.H."/>
            <person name="Li M."/>
        </authorList>
    </citation>
    <scope>NUCLEOTIDE SEQUENCE [LARGE SCALE GENOMIC DNA]</scope>
    <source>
        <strain evidence="6">SpSt-23</strain>
    </source>
</reference>
<accession>A0A7C2FXC3</accession>
<dbReference type="Gene3D" id="3.20.20.70">
    <property type="entry name" value="Aldolase class I"/>
    <property type="match status" value="1"/>
</dbReference>
<dbReference type="InterPro" id="IPR058240">
    <property type="entry name" value="rSAM_sf"/>
</dbReference>
<evidence type="ECO:0000256" key="4">
    <source>
        <dbReference type="ARBA" id="ARBA00023014"/>
    </source>
</evidence>
<keyword evidence="1" id="KW-0949">S-adenosyl-L-methionine</keyword>
<protein>
    <submittedName>
        <fullName evidence="6">Radical SAM protein</fullName>
    </submittedName>
</protein>
<keyword evidence="3" id="KW-0408">Iron</keyword>
<dbReference type="SFLD" id="SFLDS00029">
    <property type="entry name" value="Radical_SAM"/>
    <property type="match status" value="1"/>
</dbReference>
<evidence type="ECO:0000313" key="6">
    <source>
        <dbReference type="EMBL" id="HEF86945.1"/>
    </source>
</evidence>
<dbReference type="InterPro" id="IPR040085">
    <property type="entry name" value="MJ0674-like"/>
</dbReference>
<proteinExistence type="predicted"/>
<dbReference type="GO" id="GO:0046872">
    <property type="term" value="F:metal ion binding"/>
    <property type="evidence" value="ECO:0007669"/>
    <property type="project" value="UniProtKB-KW"/>
</dbReference>
<sequence length="376" mass="43879">MEWFISIIHARPDAILVWDEQEVRERLSWYYSVMRDLKPAKFLIAKRIPVDENPYSDELSIDDLWRMHDKAVVEFKRILQEVRDGSAGLENFSKPLFSLLDVKVALACRLYSPCRLCERRCGALRANGKPGVCLVDKECIVHTYFHHMGEEAPLVPSGTIFYGGCNFKCVFCQNYDISQVSPRSGERVTPERLARIQDSLRRRGARNINHVGGEPTPHLPFILESLKYLETNTPQLWNSNMYMSLESMKLLADVIDIWLPDFKYGSNECAWRLSRVRNYWEVVTRNHKIAYENGDMIIRHLVLPNHIECCTKKVLEWIAVNTPRVLVNIMEQYRPEHLVSKYPDKYPDISRRPSREEMRQAYEIAENLGIVYKPVS</sequence>
<dbReference type="PANTHER" id="PTHR43075:SF1">
    <property type="entry name" value="FORMATE LYASE ACTIVATING ENZYME, PUTATIVE (AFU_ORTHOLOGUE AFUA_2G15630)-RELATED"/>
    <property type="match status" value="1"/>
</dbReference>
<keyword evidence="2" id="KW-0479">Metal-binding</keyword>
<keyword evidence="4" id="KW-0411">Iron-sulfur</keyword>
<organism evidence="6">
    <name type="scientific">Thermosphaera aggregans</name>
    <dbReference type="NCBI Taxonomy" id="54254"/>
    <lineage>
        <taxon>Archaea</taxon>
        <taxon>Thermoproteota</taxon>
        <taxon>Thermoprotei</taxon>
        <taxon>Desulfurococcales</taxon>
        <taxon>Desulfurococcaceae</taxon>
        <taxon>Thermosphaera</taxon>
    </lineage>
</organism>
<dbReference type="GO" id="GO:0051536">
    <property type="term" value="F:iron-sulfur cluster binding"/>
    <property type="evidence" value="ECO:0007669"/>
    <property type="project" value="UniProtKB-KW"/>
</dbReference>